<evidence type="ECO:0000313" key="1">
    <source>
        <dbReference type="EMBL" id="KKT49755.1"/>
    </source>
</evidence>
<dbReference type="Proteomes" id="UP000034172">
    <property type="component" value="Unassembled WGS sequence"/>
</dbReference>
<dbReference type="Pfam" id="PF13671">
    <property type="entry name" value="AAA_33"/>
    <property type="match status" value="1"/>
</dbReference>
<gene>
    <name evidence="1" type="ORF">UW41_C0002G0031</name>
</gene>
<sequence>MILFSGTAGSGKSFIAKRIEEKFKGIRINNDDIRDIFRDHIAPNYDLSQVDLQKLLIDYSKFLYKNISKINGFLILDSSMDRGFDMVEKTAETNKYKIFLIRLDLSEEILIKQIKQRIERDPEPYLLDLARQLEQHEKFSQRIVADYIISEQNFDRFENLFEEIDRRIN</sequence>
<name>A0A0G1HS40_9BACT</name>
<dbReference type="SUPFAM" id="SSF52540">
    <property type="entry name" value="P-loop containing nucleoside triphosphate hydrolases"/>
    <property type="match status" value="1"/>
</dbReference>
<dbReference type="AlphaFoldDB" id="A0A0G1HS40"/>
<evidence type="ECO:0000313" key="2">
    <source>
        <dbReference type="Proteomes" id="UP000034172"/>
    </source>
</evidence>
<comment type="caution">
    <text evidence="1">The sequence shown here is derived from an EMBL/GenBank/DDBJ whole genome shotgun (WGS) entry which is preliminary data.</text>
</comment>
<accession>A0A0G1HS40</accession>
<reference evidence="1 2" key="1">
    <citation type="journal article" date="2015" name="Nature">
        <title>rRNA introns, odd ribosomes, and small enigmatic genomes across a large radiation of phyla.</title>
        <authorList>
            <person name="Brown C.T."/>
            <person name="Hug L.A."/>
            <person name="Thomas B.C."/>
            <person name="Sharon I."/>
            <person name="Castelle C.J."/>
            <person name="Singh A."/>
            <person name="Wilkins M.J."/>
            <person name="Williams K.H."/>
            <person name="Banfield J.F."/>
        </authorList>
    </citation>
    <scope>NUCLEOTIDE SEQUENCE [LARGE SCALE GENOMIC DNA]</scope>
</reference>
<protein>
    <recommendedName>
        <fullName evidence="3">UDP-N-acetylglucosamine kinase</fullName>
    </recommendedName>
</protein>
<evidence type="ECO:0008006" key="3">
    <source>
        <dbReference type="Google" id="ProtNLM"/>
    </source>
</evidence>
<proteinExistence type="predicted"/>
<dbReference type="Gene3D" id="3.40.50.300">
    <property type="entry name" value="P-loop containing nucleotide triphosphate hydrolases"/>
    <property type="match status" value="1"/>
</dbReference>
<organism evidence="1 2">
    <name type="scientific">Candidatus Collierbacteria bacterium GW2011_GWC2_44_18</name>
    <dbReference type="NCBI Taxonomy" id="1618392"/>
    <lineage>
        <taxon>Bacteria</taxon>
        <taxon>Candidatus Collieribacteriota</taxon>
    </lineage>
</organism>
<dbReference type="STRING" id="1618392.UW41_C0002G0031"/>
<dbReference type="InterPro" id="IPR027417">
    <property type="entry name" value="P-loop_NTPase"/>
</dbReference>
<dbReference type="EMBL" id="LCIE01000002">
    <property type="protein sequence ID" value="KKT49755.1"/>
    <property type="molecule type" value="Genomic_DNA"/>
</dbReference>